<protein>
    <submittedName>
        <fullName evidence="2">Uncharacterized protein</fullName>
    </submittedName>
</protein>
<reference evidence="2 3" key="1">
    <citation type="journal article" date="2024" name="bioRxiv">
        <title>A reference genome for Trichogramma kaykai: A tiny desert-dwelling parasitoid wasp with competing sex-ratio distorters.</title>
        <authorList>
            <person name="Culotta J."/>
            <person name="Lindsey A.R."/>
        </authorList>
    </citation>
    <scope>NUCLEOTIDE SEQUENCE [LARGE SCALE GENOMIC DNA]</scope>
    <source>
        <strain evidence="2 3">KSX58</strain>
    </source>
</reference>
<feature type="region of interest" description="Disordered" evidence="1">
    <location>
        <begin position="1"/>
        <end position="21"/>
    </location>
</feature>
<evidence type="ECO:0000313" key="3">
    <source>
        <dbReference type="Proteomes" id="UP001627154"/>
    </source>
</evidence>
<evidence type="ECO:0000256" key="1">
    <source>
        <dbReference type="SAM" id="MobiDB-lite"/>
    </source>
</evidence>
<gene>
    <name evidence="2" type="ORF">TKK_019769</name>
</gene>
<accession>A0ABD2VV38</accession>
<comment type="caution">
    <text evidence="2">The sequence shown here is derived from an EMBL/GenBank/DDBJ whole genome shotgun (WGS) entry which is preliminary data.</text>
</comment>
<evidence type="ECO:0000313" key="2">
    <source>
        <dbReference type="EMBL" id="KAL3384459.1"/>
    </source>
</evidence>
<name>A0ABD2VV38_9HYME</name>
<organism evidence="2 3">
    <name type="scientific">Trichogramma kaykai</name>
    <dbReference type="NCBI Taxonomy" id="54128"/>
    <lineage>
        <taxon>Eukaryota</taxon>
        <taxon>Metazoa</taxon>
        <taxon>Ecdysozoa</taxon>
        <taxon>Arthropoda</taxon>
        <taxon>Hexapoda</taxon>
        <taxon>Insecta</taxon>
        <taxon>Pterygota</taxon>
        <taxon>Neoptera</taxon>
        <taxon>Endopterygota</taxon>
        <taxon>Hymenoptera</taxon>
        <taxon>Apocrita</taxon>
        <taxon>Proctotrupomorpha</taxon>
        <taxon>Chalcidoidea</taxon>
        <taxon>Trichogrammatidae</taxon>
        <taxon>Trichogramma</taxon>
    </lineage>
</organism>
<proteinExistence type="predicted"/>
<keyword evidence="3" id="KW-1185">Reference proteome</keyword>
<dbReference type="EMBL" id="JBJJXI010000172">
    <property type="protein sequence ID" value="KAL3384459.1"/>
    <property type="molecule type" value="Genomic_DNA"/>
</dbReference>
<dbReference type="AlphaFoldDB" id="A0ABD2VV38"/>
<dbReference type="Proteomes" id="UP001627154">
    <property type="component" value="Unassembled WGS sequence"/>
</dbReference>
<sequence length="122" mass="14699">MYCYNENAQKQRRRKQQEEDAARTAVLKRRAAEIELLLQQLRRSTARNTETLGQVQLILHQLRKSSRQHRKLVRKRSDDAVWDSLSNIPAASLDQSCCPRVLYYNQQYYPQQYRHRNQQPWL</sequence>